<sequence>MSSVQHSERFLKLHPRVWVLIFVAVLVLFVVLTTALFNKSFRSTIPVTLTSARSGLVMETGAKVKLRGVQVGEVTSVVGGNEPVALKLAIDSGQLRYIPANIGARIRVTSAFGAKFVDLVYPEHPEARRLAAGAVLTSQNVTTEVNTVFDNLTNLLHTIDPAKLNAVLGALSEAFRGQGHTIGQAITDTDAVLAELNPRYETFRRDWQSLKGFSDAYGRAAPRLITTLDAAATTSATVTTQADALDALLLNTIGFSQAGTTLLAPNLTHLTNTVNMLAPTTELLNKYQPTYTCLLVGAKFFLDNGGYGAAGGDDGRSLLMDSALLFGQDPYRYPDNLPIVNAKGGPGGKPSCGSLPNVDKDFPVRQLITDTGWGTGMDIRPNPGIGFPGWANYLPVTRGTPEPPSIRYFGGPAPGPMPYPGAPPYGAPLYGPDGTPLYPGVPAPPAPSPPAAPGP</sequence>
<feature type="domain" description="Mammalian cell entry C-terminal" evidence="4">
    <location>
        <begin position="127"/>
        <end position="346"/>
    </location>
</feature>
<feature type="compositionally biased region" description="Pro residues" evidence="1">
    <location>
        <begin position="439"/>
        <end position="455"/>
    </location>
</feature>
<reference evidence="5 6" key="1">
    <citation type="submission" date="2017-03" db="EMBL/GenBank/DDBJ databases">
        <title>Genomic insights into Mycobacterium simiae human colonization.</title>
        <authorList>
            <person name="Steffani J.L."/>
            <person name="Brunck M.E."/>
            <person name="Cruz E."/>
            <person name="Montiel R."/>
            <person name="Barona F."/>
        </authorList>
    </citation>
    <scope>NUCLEOTIDE SEQUENCE [LARGE SCALE GENOMIC DNA]</scope>
    <source>
        <strain evidence="5 6">MsiGto</strain>
    </source>
</reference>
<accession>A0A1X0YH32</accession>
<dbReference type="InterPro" id="IPR024516">
    <property type="entry name" value="Mce_C"/>
</dbReference>
<evidence type="ECO:0000259" key="4">
    <source>
        <dbReference type="Pfam" id="PF11887"/>
    </source>
</evidence>
<organism evidence="5 6">
    <name type="scientific">Mycobacterium simiae</name>
    <name type="common">Mycobacterium habana</name>
    <dbReference type="NCBI Taxonomy" id="1784"/>
    <lineage>
        <taxon>Bacteria</taxon>
        <taxon>Bacillati</taxon>
        <taxon>Actinomycetota</taxon>
        <taxon>Actinomycetes</taxon>
        <taxon>Mycobacteriales</taxon>
        <taxon>Mycobacteriaceae</taxon>
        <taxon>Mycobacterium</taxon>
        <taxon>Mycobacterium simiae complex</taxon>
    </lineage>
</organism>
<dbReference type="GO" id="GO:0005576">
    <property type="term" value="C:extracellular region"/>
    <property type="evidence" value="ECO:0007669"/>
    <property type="project" value="TreeGrafter"/>
</dbReference>
<evidence type="ECO:0000313" key="6">
    <source>
        <dbReference type="Proteomes" id="UP000193040"/>
    </source>
</evidence>
<dbReference type="NCBIfam" id="TIGR00996">
    <property type="entry name" value="Mtu_fam_mce"/>
    <property type="match status" value="1"/>
</dbReference>
<keyword evidence="2" id="KW-1133">Transmembrane helix</keyword>
<keyword evidence="2" id="KW-0472">Membrane</keyword>
<dbReference type="Proteomes" id="UP000193040">
    <property type="component" value="Unassembled WGS sequence"/>
</dbReference>
<evidence type="ECO:0000313" key="5">
    <source>
        <dbReference type="EMBL" id="ORJ64730.1"/>
    </source>
</evidence>
<evidence type="ECO:0000256" key="1">
    <source>
        <dbReference type="SAM" id="MobiDB-lite"/>
    </source>
</evidence>
<feature type="region of interest" description="Disordered" evidence="1">
    <location>
        <begin position="428"/>
        <end position="455"/>
    </location>
</feature>
<dbReference type="GO" id="GO:0051701">
    <property type="term" value="P:biological process involved in interaction with host"/>
    <property type="evidence" value="ECO:0007669"/>
    <property type="project" value="TreeGrafter"/>
</dbReference>
<comment type="caution">
    <text evidence="5">The sequence shown here is derived from an EMBL/GenBank/DDBJ whole genome shotgun (WGS) entry which is preliminary data.</text>
</comment>
<protein>
    <submittedName>
        <fullName evidence="5">MCE-family protein MCE3A</fullName>
    </submittedName>
</protein>
<dbReference type="InterPro" id="IPR052336">
    <property type="entry name" value="MlaD_Phospholipid_Transporter"/>
</dbReference>
<evidence type="ECO:0000256" key="2">
    <source>
        <dbReference type="SAM" id="Phobius"/>
    </source>
</evidence>
<gene>
    <name evidence="5" type="ORF">B5M45_00150</name>
</gene>
<dbReference type="InterPro" id="IPR005693">
    <property type="entry name" value="Mce"/>
</dbReference>
<dbReference type="Pfam" id="PF11887">
    <property type="entry name" value="Mce4_CUP1"/>
    <property type="match status" value="1"/>
</dbReference>
<dbReference type="InterPro" id="IPR003399">
    <property type="entry name" value="Mce/MlaD"/>
</dbReference>
<name>A0A1X0YH32_MYCSI</name>
<dbReference type="PANTHER" id="PTHR33371:SF19">
    <property type="entry name" value="MCE-FAMILY PROTEIN MCE4A"/>
    <property type="match status" value="1"/>
</dbReference>
<dbReference type="PANTHER" id="PTHR33371">
    <property type="entry name" value="INTERMEMBRANE PHOSPHOLIPID TRANSPORT SYSTEM BINDING PROTEIN MLAD-RELATED"/>
    <property type="match status" value="1"/>
</dbReference>
<dbReference type="AlphaFoldDB" id="A0A1X0YH32"/>
<dbReference type="EMBL" id="MZZM01000001">
    <property type="protein sequence ID" value="ORJ64730.1"/>
    <property type="molecule type" value="Genomic_DNA"/>
</dbReference>
<dbReference type="Pfam" id="PF02470">
    <property type="entry name" value="MlaD"/>
    <property type="match status" value="1"/>
</dbReference>
<feature type="transmembrane region" description="Helical" evidence="2">
    <location>
        <begin position="17"/>
        <end position="37"/>
    </location>
</feature>
<keyword evidence="6" id="KW-1185">Reference proteome</keyword>
<feature type="domain" description="Mce/MlaD" evidence="3">
    <location>
        <begin position="44"/>
        <end position="120"/>
    </location>
</feature>
<proteinExistence type="predicted"/>
<keyword evidence="2" id="KW-0812">Transmembrane</keyword>
<evidence type="ECO:0000259" key="3">
    <source>
        <dbReference type="Pfam" id="PF02470"/>
    </source>
</evidence>